<dbReference type="Proteomes" id="UP000266152">
    <property type="component" value="Unassembled WGS sequence"/>
</dbReference>
<organism evidence="1 2">
    <name type="scientific">Fusarium sporotrichioides</name>
    <dbReference type="NCBI Taxonomy" id="5514"/>
    <lineage>
        <taxon>Eukaryota</taxon>
        <taxon>Fungi</taxon>
        <taxon>Dikarya</taxon>
        <taxon>Ascomycota</taxon>
        <taxon>Pezizomycotina</taxon>
        <taxon>Sordariomycetes</taxon>
        <taxon>Hypocreomycetidae</taxon>
        <taxon>Hypocreales</taxon>
        <taxon>Nectriaceae</taxon>
        <taxon>Fusarium</taxon>
    </lineage>
</organism>
<feature type="non-terminal residue" evidence="1">
    <location>
        <position position="1"/>
    </location>
</feature>
<reference evidence="1 2" key="1">
    <citation type="journal article" date="2018" name="PLoS Pathog.">
        <title>Evolution of structural diversity of trichothecenes, a family of toxins produced by plant pathogenic and entomopathogenic fungi.</title>
        <authorList>
            <person name="Proctor R.H."/>
            <person name="McCormick S.P."/>
            <person name="Kim H.S."/>
            <person name="Cardoza R.E."/>
            <person name="Stanley A.M."/>
            <person name="Lindo L."/>
            <person name="Kelly A."/>
            <person name="Brown D.W."/>
            <person name="Lee T."/>
            <person name="Vaughan M.M."/>
            <person name="Alexander N.J."/>
            <person name="Busman M."/>
            <person name="Gutierrez S."/>
        </authorList>
    </citation>
    <scope>NUCLEOTIDE SEQUENCE [LARGE SCALE GENOMIC DNA]</scope>
    <source>
        <strain evidence="1 2">NRRL 3299</strain>
    </source>
</reference>
<dbReference type="AlphaFoldDB" id="A0A395R6A5"/>
<proteinExistence type="predicted"/>
<evidence type="ECO:0000313" key="2">
    <source>
        <dbReference type="Proteomes" id="UP000266152"/>
    </source>
</evidence>
<name>A0A395R6A5_FUSSP</name>
<evidence type="ECO:0000313" key="1">
    <source>
        <dbReference type="EMBL" id="RGP55638.1"/>
    </source>
</evidence>
<dbReference type="EMBL" id="PXOF01000391">
    <property type="protein sequence ID" value="RGP55638.1"/>
    <property type="molecule type" value="Genomic_DNA"/>
</dbReference>
<keyword evidence="2" id="KW-1185">Reference proteome</keyword>
<accession>A0A395R6A5</accession>
<comment type="caution">
    <text evidence="1">The sequence shown here is derived from an EMBL/GenBank/DDBJ whole genome shotgun (WGS) entry which is preliminary data.</text>
</comment>
<protein>
    <submittedName>
        <fullName evidence="1">Uncharacterized protein</fullName>
    </submittedName>
</protein>
<sequence length="75" mass="8666">SPTMAKGKNKAFDTDDQFRVSIRDLHDPNKVLDLPRNVAKAQQVLDHYHNVLSSPNLMFSGAQELRRYIRNENWG</sequence>
<gene>
    <name evidence="1" type="ORF">FSPOR_11995</name>
</gene>